<organism evidence="5 6">
    <name type="scientific">Paramormyrops kingsleyae</name>
    <dbReference type="NCBI Taxonomy" id="1676925"/>
    <lineage>
        <taxon>Eukaryota</taxon>
        <taxon>Metazoa</taxon>
        <taxon>Chordata</taxon>
        <taxon>Craniata</taxon>
        <taxon>Vertebrata</taxon>
        <taxon>Euteleostomi</taxon>
        <taxon>Actinopterygii</taxon>
        <taxon>Neopterygii</taxon>
        <taxon>Teleostei</taxon>
        <taxon>Osteoglossocephala</taxon>
        <taxon>Osteoglossomorpha</taxon>
        <taxon>Osteoglossiformes</taxon>
        <taxon>Mormyridae</taxon>
        <taxon>Paramormyrops</taxon>
    </lineage>
</organism>
<feature type="domain" description="Fibronectin type-III" evidence="4">
    <location>
        <begin position="980"/>
        <end position="1077"/>
    </location>
</feature>
<dbReference type="AlphaFoldDB" id="A0A3B3QZP6"/>
<evidence type="ECO:0000256" key="2">
    <source>
        <dbReference type="SAM" id="MobiDB-lite"/>
    </source>
</evidence>
<dbReference type="Pfam" id="PF00041">
    <property type="entry name" value="fn3"/>
    <property type="match status" value="3"/>
</dbReference>
<dbReference type="PANTHER" id="PTHR13817:SF73">
    <property type="entry name" value="FIBRONECTIN TYPE-III DOMAIN-CONTAINING PROTEIN"/>
    <property type="match status" value="1"/>
</dbReference>
<dbReference type="InterPro" id="IPR050964">
    <property type="entry name" value="Striated_Muscle_Regulatory"/>
</dbReference>
<evidence type="ECO:0000313" key="6">
    <source>
        <dbReference type="Proteomes" id="UP000261540"/>
    </source>
</evidence>
<evidence type="ECO:0000313" key="5">
    <source>
        <dbReference type="Ensembl" id="ENSPKIP00000011389.1"/>
    </source>
</evidence>
<dbReference type="InterPro" id="IPR013783">
    <property type="entry name" value="Ig-like_fold"/>
</dbReference>
<dbReference type="InterPro" id="IPR036116">
    <property type="entry name" value="FN3_sf"/>
</dbReference>
<dbReference type="PROSITE" id="PS50853">
    <property type="entry name" value="FN3"/>
    <property type="match status" value="8"/>
</dbReference>
<protein>
    <submittedName>
        <fullName evidence="5">Fibronectin type III domain containing 3B</fullName>
    </submittedName>
</protein>
<dbReference type="CDD" id="cd00063">
    <property type="entry name" value="FN3"/>
    <property type="match status" value="8"/>
</dbReference>
<accession>A0A3B3QZP6</accession>
<feature type="domain" description="Fibronectin type-III" evidence="4">
    <location>
        <begin position="793"/>
        <end position="880"/>
    </location>
</feature>
<reference evidence="5" key="1">
    <citation type="submission" date="2025-08" db="UniProtKB">
        <authorList>
            <consortium name="Ensembl"/>
        </authorList>
    </citation>
    <scope>IDENTIFICATION</scope>
</reference>
<dbReference type="InterPro" id="IPR003961">
    <property type="entry name" value="FN3_dom"/>
</dbReference>
<dbReference type="PRINTS" id="PR00014">
    <property type="entry name" value="FNTYPEIII"/>
</dbReference>
<keyword evidence="1" id="KW-0677">Repeat</keyword>
<reference evidence="5" key="2">
    <citation type="submission" date="2025-09" db="UniProtKB">
        <authorList>
            <consortium name="Ensembl"/>
        </authorList>
    </citation>
    <scope>IDENTIFICATION</scope>
</reference>
<evidence type="ECO:0000256" key="3">
    <source>
        <dbReference type="SAM" id="Phobius"/>
    </source>
</evidence>
<dbReference type="GeneTree" id="ENSGT00940000157005"/>
<dbReference type="PANTHER" id="PTHR13817">
    <property type="entry name" value="TITIN"/>
    <property type="match status" value="1"/>
</dbReference>
<feature type="domain" description="Fibronectin type-III" evidence="4">
    <location>
        <begin position="597"/>
        <end position="681"/>
    </location>
</feature>
<evidence type="ECO:0000256" key="1">
    <source>
        <dbReference type="ARBA" id="ARBA00022737"/>
    </source>
</evidence>
<feature type="domain" description="Fibronectin type-III" evidence="4">
    <location>
        <begin position="682"/>
        <end position="782"/>
    </location>
</feature>
<keyword evidence="3" id="KW-1133">Transmembrane helix</keyword>
<feature type="region of interest" description="Disordered" evidence="2">
    <location>
        <begin position="480"/>
        <end position="505"/>
    </location>
</feature>
<evidence type="ECO:0000259" key="4">
    <source>
        <dbReference type="PROSITE" id="PS50853"/>
    </source>
</evidence>
<dbReference type="Gene3D" id="2.60.40.10">
    <property type="entry name" value="Immunoglobulins"/>
    <property type="match status" value="8"/>
</dbReference>
<dbReference type="Ensembl" id="ENSPKIT00000023331.1">
    <property type="protein sequence ID" value="ENSPKIP00000011389.1"/>
    <property type="gene ID" value="ENSPKIG00000018330.1"/>
</dbReference>
<sequence length="1127" mass="122321">MMADQTLQLPALFGGGAHMMPCELIQEASQQVIFVQVNPGETFTIRGEDGSLQCIQGPAEVPMMSLNGSIPPIHVPPGYISQVLMDSVGIRRVVITPNSECYPPLSVSPVPPLLPYVGPPHFLPSSRPLFFLPPGVGDMQPHLPPPHWLLTPYGEGEFHLTIAIGIWRHTSRGRVPRNYFFSSYFFTPPEIIPLCSDPKPSGPPASLTGLFSLSLSLSLSPFLLHPSLHAHGKVSDVQAHRARLSWVPPAGLADGEGRRSCRYQVELWQGLPTKTLPVSFRLTAVCDSAGRASFVSFTTLSGVPDCPRPPRLSLCSKSSLMLQWKAPADNGSEITQYLLEWDEGKTSTSFRPCYSDTQTHCRLTQLCPSTGYTFRLAALNNIGTSGFSPEVSFHTAGPLPPLPQAPRLVCTGITWITMEWSRPEGLPPEEVLSYTLEGRKEASGAPFETKYNGDGLGCTVDGLRNSVQYSFRLVISSAEGRSDPSPVLLCSISSDPPGPPSKPRLQGTVTADSFSVTWDPPQNHGVLESLTYLLEISEADSGTAWEVAYSGAANQHTCDGLRPDTLYKLRLRSITKDSHSQPTESLPVRTLSVAPGPCLPPRIVGKARHRELQLCWGMATEFCLEMKSTDGKCTEVYRGPSLDCTVTSLLPGASYRFHVRGANKAGYGPYSDATEVTTPAGPPGQCGAPFLTLTSDTSILAMCVSLPQSLIGCGTDVSEYRLEWRRDDKPPKTIYSGPDLQYEVTDLFPGVQYYCRVQLRNDSNQAGPGPHSETAICCTPPAAPGTVPGFAVLERDPTGDSTFSPSTCLALMWAEPSCNGAPIIGYTVALGDQLIAVGNITHYVIENLQPDTEYSLRIRALNALGSGSFCSPRRARTRPPPLAPPTLECASAGLQSLRLRWGYAAGCKAPPTEPVTYDLQMEVGYQRFLSIYCGSSHTFRVQRLTEGSSHGFRIRAVSPAGEGRFSDTWTFSTARASPPVPKAPRVLHLNDGSWQVIWDSIPPMRGDPITYILQVQVGRETEYRQVFKGLETSFHMGALPSNMEHRFRVAACRCCLGSGKELPGPFSPLRLLRPQPMELTGVALSTTPNNAQATMLSTDEQFAALIVAGLTAISVLIAFALQFLFVK</sequence>
<keyword evidence="6" id="KW-1185">Reference proteome</keyword>
<dbReference type="STRING" id="1676925.ENSPKIP00000011389"/>
<feature type="domain" description="Fibronectin type-III" evidence="4">
    <location>
        <begin position="306"/>
        <end position="398"/>
    </location>
</feature>
<name>A0A3B3QZP6_9TELE</name>
<dbReference type="SUPFAM" id="SSF49265">
    <property type="entry name" value="Fibronectin type III"/>
    <property type="match status" value="4"/>
</dbReference>
<keyword evidence="3" id="KW-0812">Transmembrane</keyword>
<dbReference type="SMART" id="SM00060">
    <property type="entry name" value="FN3"/>
    <property type="match status" value="8"/>
</dbReference>
<feature type="domain" description="Fibronectin type-III" evidence="4">
    <location>
        <begin position="402"/>
        <end position="497"/>
    </location>
</feature>
<dbReference type="Proteomes" id="UP000261540">
    <property type="component" value="Unplaced"/>
</dbReference>
<proteinExistence type="predicted"/>
<dbReference type="FunFam" id="2.60.40.10:FF:000373">
    <property type="entry name" value="fibronectin type-III domain-containing protein 3A isoform X1"/>
    <property type="match status" value="1"/>
</dbReference>
<feature type="transmembrane region" description="Helical" evidence="3">
    <location>
        <begin position="1102"/>
        <end position="1126"/>
    </location>
</feature>
<keyword evidence="3" id="KW-0472">Membrane</keyword>
<feature type="domain" description="Fibronectin type-III" evidence="4">
    <location>
        <begin position="499"/>
        <end position="593"/>
    </location>
</feature>
<feature type="domain" description="Fibronectin type-III" evidence="4">
    <location>
        <begin position="883"/>
        <end position="976"/>
    </location>
</feature>